<evidence type="ECO:0008006" key="4">
    <source>
        <dbReference type="Google" id="ProtNLM"/>
    </source>
</evidence>
<dbReference type="AlphaFoldDB" id="A0A3E2NWH5"/>
<reference evidence="2 3" key="1">
    <citation type="submission" date="2018-08" db="EMBL/GenBank/DDBJ databases">
        <title>Mucilaginibacter terrae sp. nov., isolated from manganese diggings.</title>
        <authorList>
            <person name="Huang Y."/>
            <person name="Zhou Z."/>
        </authorList>
    </citation>
    <scope>NUCLEOTIDE SEQUENCE [LARGE SCALE GENOMIC DNA]</scope>
    <source>
        <strain evidence="2 3">ZH6</strain>
    </source>
</reference>
<dbReference type="EMBL" id="QWDE01000001">
    <property type="protein sequence ID" value="RFZ85319.1"/>
    <property type="molecule type" value="Genomic_DNA"/>
</dbReference>
<accession>A0A3E2NWH5</accession>
<feature type="transmembrane region" description="Helical" evidence="1">
    <location>
        <begin position="6"/>
        <end position="26"/>
    </location>
</feature>
<comment type="caution">
    <text evidence="2">The sequence shown here is derived from an EMBL/GenBank/DDBJ whole genome shotgun (WGS) entry which is preliminary data.</text>
</comment>
<keyword evidence="1" id="KW-0472">Membrane</keyword>
<evidence type="ECO:0000313" key="2">
    <source>
        <dbReference type="EMBL" id="RFZ85319.1"/>
    </source>
</evidence>
<name>A0A3E2NWH5_9SPHI</name>
<gene>
    <name evidence="2" type="ORF">DYU05_06905</name>
</gene>
<keyword evidence="1" id="KW-0812">Transmembrane</keyword>
<dbReference type="InterPro" id="IPR008620">
    <property type="entry name" value="FixH"/>
</dbReference>
<dbReference type="PROSITE" id="PS51257">
    <property type="entry name" value="PROKAR_LIPOPROTEIN"/>
    <property type="match status" value="1"/>
</dbReference>
<dbReference type="OrthoDB" id="1493774at2"/>
<organism evidence="2 3">
    <name type="scientific">Mucilaginibacter terrenus</name>
    <dbReference type="NCBI Taxonomy" id="2482727"/>
    <lineage>
        <taxon>Bacteria</taxon>
        <taxon>Pseudomonadati</taxon>
        <taxon>Bacteroidota</taxon>
        <taxon>Sphingobacteriia</taxon>
        <taxon>Sphingobacteriales</taxon>
        <taxon>Sphingobacteriaceae</taxon>
        <taxon>Mucilaginibacter</taxon>
    </lineage>
</organism>
<keyword evidence="1" id="KW-1133">Transmembrane helix</keyword>
<dbReference type="RefSeq" id="WP_117382219.1">
    <property type="nucleotide sequence ID" value="NZ_QWDE01000001.1"/>
</dbReference>
<sequence length="142" mass="16227">MNWGKGLVIGMLLFMSFIVGMSCYMFKLPADDYDREYYEKGLTFNSDFKKERQVIIDKAQPLMSVNAENIMIRFTAPATGTVRFIDPASQNRDKIYRVETNGDVSMALPKGGLTNGKWNVTINWKSGAHQYLYKQDINIHGQ</sequence>
<protein>
    <recommendedName>
        <fullName evidence="4">Nitrogen fixation protein FixH</fullName>
    </recommendedName>
</protein>
<evidence type="ECO:0000256" key="1">
    <source>
        <dbReference type="SAM" id="Phobius"/>
    </source>
</evidence>
<keyword evidence="3" id="KW-1185">Reference proteome</keyword>
<evidence type="ECO:0000313" key="3">
    <source>
        <dbReference type="Proteomes" id="UP000260823"/>
    </source>
</evidence>
<dbReference type="Pfam" id="PF05751">
    <property type="entry name" value="FixH"/>
    <property type="match status" value="1"/>
</dbReference>
<proteinExistence type="predicted"/>
<dbReference type="Proteomes" id="UP000260823">
    <property type="component" value="Unassembled WGS sequence"/>
</dbReference>